<evidence type="ECO:0000313" key="3">
    <source>
        <dbReference type="Proteomes" id="UP000054495"/>
    </source>
</evidence>
<evidence type="ECO:0000256" key="1">
    <source>
        <dbReference type="SAM" id="MobiDB-lite"/>
    </source>
</evidence>
<dbReference type="EMBL" id="KE125431">
    <property type="protein sequence ID" value="EPB68473.1"/>
    <property type="molecule type" value="Genomic_DNA"/>
</dbReference>
<keyword evidence="3" id="KW-1185">Reference proteome</keyword>
<proteinExistence type="predicted"/>
<feature type="region of interest" description="Disordered" evidence="1">
    <location>
        <begin position="135"/>
        <end position="157"/>
    </location>
</feature>
<evidence type="ECO:0000313" key="2">
    <source>
        <dbReference type="EMBL" id="EPB68473.1"/>
    </source>
</evidence>
<gene>
    <name evidence="2" type="ORF">ANCCEY_12437</name>
</gene>
<reference evidence="2 3" key="1">
    <citation type="submission" date="2013-05" db="EMBL/GenBank/DDBJ databases">
        <title>Draft genome of the parasitic nematode Anyclostoma ceylanicum.</title>
        <authorList>
            <person name="Mitreva M."/>
        </authorList>
    </citation>
    <scope>NUCLEOTIDE SEQUENCE [LARGE SCALE GENOMIC DNA]</scope>
</reference>
<dbReference type="Proteomes" id="UP000054495">
    <property type="component" value="Unassembled WGS sequence"/>
</dbReference>
<dbReference type="AlphaFoldDB" id="A0A0D6LB64"/>
<accession>A0A0D6LB64</accession>
<sequence length="196" mass="23014">MIMMDCQNSQRAWRIHIHLMSRTIMRPNRILERFMKRRFHHRSMLVPHTALHLKSRAQKAGHSMMERSLVMKATMLRPLRQLPLKISQQESMNVNRRHLLHAMILEDHLWIQGEVDVMTRKSQTVSGSSIVIRRSQTAGRSRIPSDLNSETPLPKKPEISLDRLQHQRLGVVPREIVSGMYATFYLYLISQFVCTK</sequence>
<name>A0A0D6LB64_9BILA</name>
<organism evidence="2 3">
    <name type="scientific">Ancylostoma ceylanicum</name>
    <dbReference type="NCBI Taxonomy" id="53326"/>
    <lineage>
        <taxon>Eukaryota</taxon>
        <taxon>Metazoa</taxon>
        <taxon>Ecdysozoa</taxon>
        <taxon>Nematoda</taxon>
        <taxon>Chromadorea</taxon>
        <taxon>Rhabditida</taxon>
        <taxon>Rhabditina</taxon>
        <taxon>Rhabditomorpha</taxon>
        <taxon>Strongyloidea</taxon>
        <taxon>Ancylostomatidae</taxon>
        <taxon>Ancylostomatinae</taxon>
        <taxon>Ancylostoma</taxon>
    </lineage>
</organism>
<protein>
    <submittedName>
        <fullName evidence="2">Uncharacterized protein</fullName>
    </submittedName>
</protein>